<reference evidence="3" key="1">
    <citation type="submission" date="2020-08" db="EMBL/GenBank/DDBJ databases">
        <title>Novel species isolated from subtropical streams in China.</title>
        <authorList>
            <person name="Lu H."/>
        </authorList>
    </citation>
    <scope>NUCLEOTIDE SEQUENCE</scope>
    <source>
        <strain evidence="3">KACC 12607</strain>
    </source>
</reference>
<feature type="transmembrane region" description="Helical" evidence="1">
    <location>
        <begin position="136"/>
        <end position="158"/>
    </location>
</feature>
<protein>
    <submittedName>
        <fullName evidence="3">Acyltransferase</fullName>
    </submittedName>
</protein>
<keyword evidence="1" id="KW-0812">Transmembrane</keyword>
<dbReference type="Pfam" id="PF01757">
    <property type="entry name" value="Acyl_transf_3"/>
    <property type="match status" value="1"/>
</dbReference>
<dbReference type="GO" id="GO:0016747">
    <property type="term" value="F:acyltransferase activity, transferring groups other than amino-acyl groups"/>
    <property type="evidence" value="ECO:0007669"/>
    <property type="project" value="InterPro"/>
</dbReference>
<comment type="caution">
    <text evidence="3">The sequence shown here is derived from an EMBL/GenBank/DDBJ whole genome shotgun (WGS) entry which is preliminary data.</text>
</comment>
<feature type="transmembrane region" description="Helical" evidence="1">
    <location>
        <begin position="12"/>
        <end position="33"/>
    </location>
</feature>
<feature type="transmembrane region" description="Helical" evidence="1">
    <location>
        <begin position="165"/>
        <end position="186"/>
    </location>
</feature>
<feature type="transmembrane region" description="Helical" evidence="1">
    <location>
        <begin position="338"/>
        <end position="360"/>
    </location>
</feature>
<dbReference type="PANTHER" id="PTHR23028">
    <property type="entry name" value="ACETYLTRANSFERASE"/>
    <property type="match status" value="1"/>
</dbReference>
<accession>A0A923HLG7</accession>
<proteinExistence type="predicted"/>
<keyword evidence="3" id="KW-0012">Acyltransferase</keyword>
<evidence type="ECO:0000313" key="3">
    <source>
        <dbReference type="EMBL" id="MBC3863059.1"/>
    </source>
</evidence>
<name>A0A923HLG7_9BURK</name>
<gene>
    <name evidence="3" type="ORF">H8K32_13185</name>
</gene>
<dbReference type="RefSeq" id="WP_186913011.1">
    <property type="nucleotide sequence ID" value="NZ_JACOFV010000012.1"/>
</dbReference>
<keyword evidence="1" id="KW-0472">Membrane</keyword>
<feature type="transmembrane region" description="Helical" evidence="1">
    <location>
        <begin position="92"/>
        <end position="116"/>
    </location>
</feature>
<organism evidence="3 4">
    <name type="scientific">Undibacterium jejuense</name>
    <dbReference type="NCBI Taxonomy" id="1344949"/>
    <lineage>
        <taxon>Bacteria</taxon>
        <taxon>Pseudomonadati</taxon>
        <taxon>Pseudomonadota</taxon>
        <taxon>Betaproteobacteria</taxon>
        <taxon>Burkholderiales</taxon>
        <taxon>Oxalobacteraceae</taxon>
        <taxon>Undibacterium</taxon>
    </lineage>
</organism>
<dbReference type="GO" id="GO:0016020">
    <property type="term" value="C:membrane"/>
    <property type="evidence" value="ECO:0007669"/>
    <property type="project" value="TreeGrafter"/>
</dbReference>
<keyword evidence="1" id="KW-1133">Transmembrane helix</keyword>
<dbReference type="InterPro" id="IPR002656">
    <property type="entry name" value="Acyl_transf_3_dom"/>
</dbReference>
<evidence type="ECO:0000256" key="1">
    <source>
        <dbReference type="SAM" id="Phobius"/>
    </source>
</evidence>
<feature type="transmembrane region" description="Helical" evidence="1">
    <location>
        <begin position="53"/>
        <end position="71"/>
    </location>
</feature>
<evidence type="ECO:0000313" key="4">
    <source>
        <dbReference type="Proteomes" id="UP000634011"/>
    </source>
</evidence>
<dbReference type="AlphaFoldDB" id="A0A923HLG7"/>
<feature type="transmembrane region" description="Helical" evidence="1">
    <location>
        <begin position="268"/>
        <end position="297"/>
    </location>
</feature>
<keyword evidence="3" id="KW-0808">Transferase</keyword>
<evidence type="ECO:0000259" key="2">
    <source>
        <dbReference type="Pfam" id="PF01757"/>
    </source>
</evidence>
<feature type="transmembrane region" description="Helical" evidence="1">
    <location>
        <begin position="237"/>
        <end position="256"/>
    </location>
</feature>
<sequence length="402" mass="44744">MNNSLNAVSRLNGLDTLRALAISLVLMSHYGVVVSHKPTFGFLTDIGWMGVDLFFVLSGYLIGNQVISAFARGEGLSLKTFFARRLLRTLPNYYVVLALYFVFSAELAGSATAPIWRFLSFTQNIGLHFGETFSHSWSLCVEEQFYVILPLVAVMIAGYKKSLKLAWGILIAAILAGMSFRGYSWLEYGRQSMNDVDYAVRIYYSSFARFDELLPGVAIALLKNYHTALYEKITRQGNLLLALGATAFVIMAYLMLNNFQTDIDGFNFYLMTFGFSMLSWSFALLTLAALSTTSLLYKIRVPGAERLALWSYAIYLAHKPIFKLLVAPLKAWNIDCNAPLGISIVMGVAIVGGWLLYRLVETPFMNLRAKFFPAISVRANEATPGRSIMNTSAMTSTSSTQN</sequence>
<dbReference type="Proteomes" id="UP000634011">
    <property type="component" value="Unassembled WGS sequence"/>
</dbReference>
<dbReference type="PANTHER" id="PTHR23028:SF53">
    <property type="entry name" value="ACYL_TRANSF_3 DOMAIN-CONTAINING PROTEIN"/>
    <property type="match status" value="1"/>
</dbReference>
<dbReference type="InterPro" id="IPR050879">
    <property type="entry name" value="Acyltransferase_3"/>
</dbReference>
<keyword evidence="4" id="KW-1185">Reference proteome</keyword>
<dbReference type="EMBL" id="JACOFV010000012">
    <property type="protein sequence ID" value="MBC3863059.1"/>
    <property type="molecule type" value="Genomic_DNA"/>
</dbReference>
<feature type="domain" description="Acyltransferase 3" evidence="2">
    <location>
        <begin position="12"/>
        <end position="358"/>
    </location>
</feature>